<dbReference type="AlphaFoldDB" id="A0AA34RDK4"/>
<dbReference type="RefSeq" id="WP_013712849.1">
    <property type="nucleotide sequence ID" value="NC_015408.1"/>
</dbReference>
<feature type="transmembrane region" description="Helical" evidence="1">
    <location>
        <begin position="97"/>
        <end position="121"/>
    </location>
</feature>
<keyword evidence="1" id="KW-1133">Transmembrane helix</keyword>
<evidence type="ECO:0000313" key="3">
    <source>
        <dbReference type="Proteomes" id="UP000008305"/>
    </source>
</evidence>
<keyword evidence="1" id="KW-0812">Transmembrane</keyword>
<accession>A0AA34RDK4</accession>
<protein>
    <submittedName>
        <fullName evidence="2">Uncharacterized protein</fullName>
    </submittedName>
</protein>
<dbReference type="Proteomes" id="UP000008305">
    <property type="component" value="Chromosome"/>
</dbReference>
<evidence type="ECO:0000313" key="2">
    <source>
        <dbReference type="EMBL" id="AEB41771.1"/>
    </source>
</evidence>
<proteinExistence type="predicted"/>
<gene>
    <name evidence="2" type="ordered locus">G5S_0828</name>
</gene>
<reference evidence="2 3" key="1">
    <citation type="journal article" date="2011" name="J. Bacteriol.">
        <title>Genome sequence of the obligate intracellular animal pathogen Chlamydia pecorum E58.</title>
        <authorList>
            <person name="Mojica S."/>
            <person name="Huot Creasy H."/>
            <person name="Daugherty S."/>
            <person name="Read T.D."/>
            <person name="Kim T."/>
            <person name="Kaltenboeck B."/>
            <person name="Bavoil P."/>
            <person name="Myers G.S."/>
        </authorList>
    </citation>
    <scope>NUCLEOTIDE SEQUENCE [LARGE SCALE GENOMIC DNA]</scope>
    <source>
        <strain evidence="2 3">E58</strain>
    </source>
</reference>
<evidence type="ECO:0000256" key="1">
    <source>
        <dbReference type="SAM" id="Phobius"/>
    </source>
</evidence>
<feature type="transmembrane region" description="Helical" evidence="1">
    <location>
        <begin position="72"/>
        <end position="91"/>
    </location>
</feature>
<sequence length="133" mass="14375">MSVKAHERGAWAGRPEKNVFTLSDYASGNDPVQSCKSRIKKAAAKASDLVSQDKKSFFTQHKTLCTWQNIKPILCAIGLILASLTSIILIVQSGVTLAAGICCVLGLQLIMFSCGAACLCLRIRTLYQQIRAS</sequence>
<keyword evidence="3" id="KW-1185">Reference proteome</keyword>
<keyword evidence="1" id="KW-0472">Membrane</keyword>
<dbReference type="EMBL" id="CP002608">
    <property type="protein sequence ID" value="AEB41771.1"/>
    <property type="molecule type" value="Genomic_DNA"/>
</dbReference>
<organism evidence="2 3">
    <name type="scientific">Chlamydia pecorum (strain ATCC VR-628 / DSM 29919 / E58)</name>
    <name type="common">Chlamydophila pecorum</name>
    <dbReference type="NCBI Taxonomy" id="331635"/>
    <lineage>
        <taxon>Bacteria</taxon>
        <taxon>Pseudomonadati</taxon>
        <taxon>Chlamydiota</taxon>
        <taxon>Chlamydiia</taxon>
        <taxon>Chlamydiales</taxon>
        <taxon>Chlamydiaceae</taxon>
        <taxon>Chlamydia/Chlamydophila group</taxon>
        <taxon>Chlamydia</taxon>
    </lineage>
</organism>
<name>A0AA34RDK4_CHLPE</name>
<dbReference type="KEGG" id="cpm:G5S_0828"/>